<comment type="caution">
    <text evidence="9">The sequence shown here is derived from an EMBL/GenBank/DDBJ whole genome shotgun (WGS) entry which is preliminary data.</text>
</comment>
<proteinExistence type="inferred from homology"/>
<feature type="domain" description="SWIM-type" evidence="8">
    <location>
        <begin position="238"/>
        <end position="274"/>
    </location>
</feature>
<feature type="region of interest" description="Disordered" evidence="7">
    <location>
        <begin position="391"/>
        <end position="414"/>
    </location>
</feature>
<dbReference type="GO" id="GO:0005634">
    <property type="term" value="C:nucleus"/>
    <property type="evidence" value="ECO:0007669"/>
    <property type="project" value="UniProtKB-SubCell"/>
</dbReference>
<organism evidence="9 10">
    <name type="scientific">Dendrobium thyrsiflorum</name>
    <name type="common">Pinecone-like raceme dendrobium</name>
    <name type="synonym">Orchid</name>
    <dbReference type="NCBI Taxonomy" id="117978"/>
    <lineage>
        <taxon>Eukaryota</taxon>
        <taxon>Viridiplantae</taxon>
        <taxon>Streptophyta</taxon>
        <taxon>Embryophyta</taxon>
        <taxon>Tracheophyta</taxon>
        <taxon>Spermatophyta</taxon>
        <taxon>Magnoliopsida</taxon>
        <taxon>Liliopsida</taxon>
        <taxon>Asparagales</taxon>
        <taxon>Orchidaceae</taxon>
        <taxon>Epidendroideae</taxon>
        <taxon>Malaxideae</taxon>
        <taxon>Dendrobiinae</taxon>
        <taxon>Dendrobium</taxon>
    </lineage>
</organism>
<gene>
    <name evidence="9" type="ORF">M5K25_025869</name>
</gene>
<dbReference type="GO" id="GO:0008270">
    <property type="term" value="F:zinc ion binding"/>
    <property type="evidence" value="ECO:0007669"/>
    <property type="project" value="UniProtKB-UniRule"/>
</dbReference>
<keyword evidence="4 6" id="KW-0862">Zinc</keyword>
<evidence type="ECO:0000256" key="4">
    <source>
        <dbReference type="ARBA" id="ARBA00022833"/>
    </source>
</evidence>
<dbReference type="InterPro" id="IPR004330">
    <property type="entry name" value="FAR1_DNA_bnd_dom"/>
</dbReference>
<name>A0ABD0TVV9_DENTH</name>
<evidence type="ECO:0000256" key="3">
    <source>
        <dbReference type="ARBA" id="ARBA00022771"/>
    </source>
</evidence>
<dbReference type="EMBL" id="JANQDX010000019">
    <property type="protein sequence ID" value="KAL0903816.1"/>
    <property type="molecule type" value="Genomic_DNA"/>
</dbReference>
<keyword evidence="3 5" id="KW-0863">Zinc-finger</keyword>
<accession>A0ABD0TVV9</accession>
<dbReference type="PANTHER" id="PTHR31669:SF297">
    <property type="entry name" value="PROTEIN FAR1-RELATED SEQUENCE"/>
    <property type="match status" value="1"/>
</dbReference>
<evidence type="ECO:0000256" key="6">
    <source>
        <dbReference type="RuleBase" id="RU367018"/>
    </source>
</evidence>
<evidence type="ECO:0000256" key="1">
    <source>
        <dbReference type="ARBA" id="ARBA00005889"/>
    </source>
</evidence>
<evidence type="ECO:0000259" key="8">
    <source>
        <dbReference type="PROSITE" id="PS50966"/>
    </source>
</evidence>
<dbReference type="InterPro" id="IPR006564">
    <property type="entry name" value="Znf_PMZ"/>
</dbReference>
<dbReference type="SMART" id="SM00575">
    <property type="entry name" value="ZnF_PMZ"/>
    <property type="match status" value="1"/>
</dbReference>
<evidence type="ECO:0000256" key="2">
    <source>
        <dbReference type="ARBA" id="ARBA00022723"/>
    </source>
</evidence>
<protein>
    <recommendedName>
        <fullName evidence="6">Protein FAR1-RELATED SEQUENCE</fullName>
    </recommendedName>
</protein>
<dbReference type="InterPro" id="IPR031052">
    <property type="entry name" value="FHY3/FAR1"/>
</dbReference>
<evidence type="ECO:0000256" key="5">
    <source>
        <dbReference type="PROSITE-ProRule" id="PRU00325"/>
    </source>
</evidence>
<evidence type="ECO:0000256" key="7">
    <source>
        <dbReference type="SAM" id="MobiDB-lite"/>
    </source>
</evidence>
<keyword evidence="10" id="KW-1185">Reference proteome</keyword>
<dbReference type="InterPro" id="IPR007527">
    <property type="entry name" value="Znf_SWIM"/>
</dbReference>
<comment type="subcellular location">
    <subcellularLocation>
        <location evidence="6">Nucleus</location>
    </subcellularLocation>
</comment>
<evidence type="ECO:0000313" key="10">
    <source>
        <dbReference type="Proteomes" id="UP001552299"/>
    </source>
</evidence>
<keyword evidence="6" id="KW-0539">Nucleus</keyword>
<sequence>MAEESPSGGHFERDLSVISVQDSSGGMSMLEPDQMVDNNSNDVEEVKGGNLNLIDVDDCKEKIQDVEDDGVPTVGMVFKTFEEVYDFYNQYARRLGFGTKIRRSWYSLDDGQCNKFMLTCCKEGKREYKNSERCSSYRLRLAARTDCQARIKVFKKYSDGMFHLTEVNLEHNHPVSPSMSRFFRSHKDLNDGAKKLPVMRGKGHRDMSLVRVDGPVSIFEVKEPLRMKDGNQMENKNYEVTYTSNELEVRCICCSFQMIGILCRHTLSVLNFLEIYEIPAHYIVERWRKDYKNIHVLPCFSNDLGANGPAERYDNLYKHCLKFMDLGASSDGLYEYALKIISEATNELFASDPTSSDIQPRACNPFNDKRIIGNENEEIYDLSELRQRSQPLKKRKELAEKTVKNSKKKVPPRKPVVACQNDVLRMAPDTPQFDAHIWTQDSISLAV</sequence>
<comment type="similarity">
    <text evidence="1 6">Belongs to the FHY3/FAR1 family.</text>
</comment>
<keyword evidence="2 6" id="KW-0479">Metal-binding</keyword>
<dbReference type="Proteomes" id="UP001552299">
    <property type="component" value="Unassembled WGS sequence"/>
</dbReference>
<dbReference type="Pfam" id="PF04434">
    <property type="entry name" value="SWIM"/>
    <property type="match status" value="1"/>
</dbReference>
<dbReference type="PANTHER" id="PTHR31669">
    <property type="entry name" value="PROTEIN FAR1-RELATED SEQUENCE 10-RELATED"/>
    <property type="match status" value="1"/>
</dbReference>
<evidence type="ECO:0000313" key="9">
    <source>
        <dbReference type="EMBL" id="KAL0903816.1"/>
    </source>
</evidence>
<dbReference type="PROSITE" id="PS50966">
    <property type="entry name" value="ZF_SWIM"/>
    <property type="match status" value="1"/>
</dbReference>
<dbReference type="GO" id="GO:0006355">
    <property type="term" value="P:regulation of DNA-templated transcription"/>
    <property type="evidence" value="ECO:0007669"/>
    <property type="project" value="UniProtKB-UniRule"/>
</dbReference>
<dbReference type="Pfam" id="PF03101">
    <property type="entry name" value="FAR1"/>
    <property type="match status" value="1"/>
</dbReference>
<reference evidence="9 10" key="1">
    <citation type="journal article" date="2024" name="Plant Biotechnol. J.">
        <title>Dendrobium thyrsiflorum genome and its molecular insights into genes involved in important horticultural traits.</title>
        <authorList>
            <person name="Chen B."/>
            <person name="Wang J.Y."/>
            <person name="Zheng P.J."/>
            <person name="Li K.L."/>
            <person name="Liang Y.M."/>
            <person name="Chen X.F."/>
            <person name="Zhang C."/>
            <person name="Zhao X."/>
            <person name="He X."/>
            <person name="Zhang G.Q."/>
            <person name="Liu Z.J."/>
            <person name="Xu Q."/>
        </authorList>
    </citation>
    <scope>NUCLEOTIDE SEQUENCE [LARGE SCALE GENOMIC DNA]</scope>
    <source>
        <strain evidence="9">GZMU011</strain>
    </source>
</reference>
<comment type="function">
    <text evidence="6">Putative transcription activator involved in regulating light control of development.</text>
</comment>
<dbReference type="AlphaFoldDB" id="A0ABD0TVV9"/>